<dbReference type="AlphaFoldDB" id="A0A017HVX7"/>
<dbReference type="EMBL" id="AOSK01000021">
    <property type="protein sequence ID" value="EYD77909.1"/>
    <property type="molecule type" value="Genomic_DNA"/>
</dbReference>
<organism evidence="2 3">
    <name type="scientific">Rubellimicrobium mesophilum DSM 19309</name>
    <dbReference type="NCBI Taxonomy" id="442562"/>
    <lineage>
        <taxon>Bacteria</taxon>
        <taxon>Pseudomonadati</taxon>
        <taxon>Pseudomonadota</taxon>
        <taxon>Alphaproteobacteria</taxon>
        <taxon>Rhodobacterales</taxon>
        <taxon>Roseobacteraceae</taxon>
        <taxon>Rubellimicrobium</taxon>
    </lineage>
</organism>
<gene>
    <name evidence="2" type="ORF">Rumeso_00636</name>
</gene>
<dbReference type="Gene3D" id="3.30.450.20">
    <property type="entry name" value="PAS domain"/>
    <property type="match status" value="1"/>
</dbReference>
<keyword evidence="3" id="KW-1185">Reference proteome</keyword>
<dbReference type="HOGENOM" id="CLU_032045_0_0_5"/>
<protein>
    <submittedName>
        <fullName evidence="2">Putative PAS/PAC sensor protein</fullName>
    </submittedName>
</protein>
<sequence>MTSLRTTEPSFGATLLPDADEAEVPFGFKEIFFSRTDARGVIQAGNSVFRRVSGYDWPRLIGAPHRIIRHPAMPKAAFHLLWDRLRAGRPTGVYVRNRSVEGGTYWVFAIVVPIRDGFLSVRIKPGTATFGRVQGIYADLRAAESRGLTPAEGATELLVRLGDDGFPSYDSFQARALAAEIMNRAGRRGHPAPRLAQAIKAAEAADRIGAELAATQRVFDSAMLIAMNLRITATRLGDRPLTAISNNYALVSSDMASWLDKRISGSDGGFEGIARSVSESLFLKNATTLLDEMSETFARDGEVGSGDAAEERARLAEAAAQYRERAEECNERAVEMAIALESHLGQMRHRVTALDSIRMLCRVEGAGLCGTEGSLDQTVSQFDGFQDDLGARLARTMLLGQEIQDAAAVP</sequence>
<name>A0A017HVX7_9RHOB</name>
<dbReference type="Proteomes" id="UP000019666">
    <property type="component" value="Unassembled WGS sequence"/>
</dbReference>
<dbReference type="InterPro" id="IPR000014">
    <property type="entry name" value="PAS"/>
</dbReference>
<dbReference type="InterPro" id="IPR013655">
    <property type="entry name" value="PAS_fold_3"/>
</dbReference>
<accession>A0A017HVX7</accession>
<reference evidence="2 3" key="1">
    <citation type="submission" date="2013-02" db="EMBL/GenBank/DDBJ databases">
        <authorList>
            <person name="Fiebig A."/>
            <person name="Goeker M."/>
            <person name="Klenk H.-P.P."/>
        </authorList>
    </citation>
    <scope>NUCLEOTIDE SEQUENCE [LARGE SCALE GENOMIC DNA]</scope>
    <source>
        <strain evidence="2 3">DSM 19309</strain>
    </source>
</reference>
<dbReference type="RefSeq" id="WP_037281259.1">
    <property type="nucleotide sequence ID" value="NZ_KK088582.1"/>
</dbReference>
<dbReference type="STRING" id="442562.Rumeso_00636"/>
<proteinExistence type="predicted"/>
<dbReference type="PATRIC" id="fig|442562.3.peg.634"/>
<evidence type="ECO:0000313" key="2">
    <source>
        <dbReference type="EMBL" id="EYD77909.1"/>
    </source>
</evidence>
<feature type="domain" description="PAS fold-3" evidence="1">
    <location>
        <begin position="47"/>
        <end position="116"/>
    </location>
</feature>
<evidence type="ECO:0000259" key="1">
    <source>
        <dbReference type="Pfam" id="PF08447"/>
    </source>
</evidence>
<dbReference type="InterPro" id="IPR035965">
    <property type="entry name" value="PAS-like_dom_sf"/>
</dbReference>
<evidence type="ECO:0000313" key="3">
    <source>
        <dbReference type="Proteomes" id="UP000019666"/>
    </source>
</evidence>
<dbReference type="SUPFAM" id="SSF55785">
    <property type="entry name" value="PYP-like sensor domain (PAS domain)"/>
    <property type="match status" value="1"/>
</dbReference>
<comment type="caution">
    <text evidence="2">The sequence shown here is derived from an EMBL/GenBank/DDBJ whole genome shotgun (WGS) entry which is preliminary data.</text>
</comment>
<dbReference type="CDD" id="cd00130">
    <property type="entry name" value="PAS"/>
    <property type="match status" value="1"/>
</dbReference>
<dbReference type="Pfam" id="PF08447">
    <property type="entry name" value="PAS_3"/>
    <property type="match status" value="1"/>
</dbReference>
<dbReference type="OrthoDB" id="266313at2"/>